<dbReference type="Pfam" id="PF02381">
    <property type="entry name" value="MraZ"/>
    <property type="match status" value="2"/>
</dbReference>
<dbReference type="PANTHER" id="PTHR34701">
    <property type="entry name" value="TRANSCRIPTIONAL REGULATOR MRAZ"/>
    <property type="match status" value="1"/>
</dbReference>
<dbReference type="GO" id="GO:0009295">
    <property type="term" value="C:nucleoid"/>
    <property type="evidence" value="ECO:0007669"/>
    <property type="project" value="UniProtKB-SubCell"/>
</dbReference>
<dbReference type="InterPro" id="IPR037914">
    <property type="entry name" value="SpoVT-AbrB_sf"/>
</dbReference>
<comment type="subunit">
    <text evidence="7">Forms oligomers.</text>
</comment>
<dbReference type="OrthoDB" id="9807753at2"/>
<dbReference type="GO" id="GO:0003700">
    <property type="term" value="F:DNA-binding transcription factor activity"/>
    <property type="evidence" value="ECO:0007669"/>
    <property type="project" value="UniProtKB-UniRule"/>
</dbReference>
<dbReference type="CDD" id="cd16321">
    <property type="entry name" value="MraZ_C"/>
    <property type="match status" value="1"/>
</dbReference>
<evidence type="ECO:0000256" key="5">
    <source>
        <dbReference type="ARBA" id="ARBA00023125"/>
    </source>
</evidence>
<dbReference type="GO" id="GO:2000143">
    <property type="term" value="P:negative regulation of DNA-templated transcription initiation"/>
    <property type="evidence" value="ECO:0007669"/>
    <property type="project" value="TreeGrafter"/>
</dbReference>
<dbReference type="Gene3D" id="3.40.1550.20">
    <property type="entry name" value="Transcriptional regulator MraZ domain"/>
    <property type="match status" value="1"/>
</dbReference>
<dbReference type="RefSeq" id="WP_073047979.1">
    <property type="nucleotide sequence ID" value="NZ_FQZL01000006.1"/>
</dbReference>
<dbReference type="FunFam" id="3.40.1550.20:FF:000002">
    <property type="entry name" value="Transcriptional regulator MraZ"/>
    <property type="match status" value="1"/>
</dbReference>
<comment type="subcellular location">
    <subcellularLocation>
        <location evidence="7">Cytoplasm</location>
        <location evidence="7">Nucleoid</location>
    </subcellularLocation>
</comment>
<dbReference type="SUPFAM" id="SSF89447">
    <property type="entry name" value="AbrB/MazE/MraZ-like"/>
    <property type="match status" value="1"/>
</dbReference>
<evidence type="ECO:0000256" key="6">
    <source>
        <dbReference type="ARBA" id="ARBA00023163"/>
    </source>
</evidence>
<reference evidence="9 10" key="1">
    <citation type="submission" date="2016-11" db="EMBL/GenBank/DDBJ databases">
        <authorList>
            <person name="Jaros S."/>
            <person name="Januszkiewicz K."/>
            <person name="Wedrychowicz H."/>
        </authorList>
    </citation>
    <scope>NUCLEOTIDE SEQUENCE [LARGE SCALE GENOMIC DNA]</scope>
    <source>
        <strain evidence="9 10">DSM 17477</strain>
    </source>
</reference>
<keyword evidence="5 7" id="KW-0238">DNA-binding</keyword>
<keyword evidence="6 7" id="KW-0804">Transcription</keyword>
<keyword evidence="4 7" id="KW-0805">Transcription regulation</keyword>
<dbReference type="Proteomes" id="UP000184052">
    <property type="component" value="Unassembled WGS sequence"/>
</dbReference>
<evidence type="ECO:0000256" key="4">
    <source>
        <dbReference type="ARBA" id="ARBA00023015"/>
    </source>
</evidence>
<evidence type="ECO:0000259" key="8">
    <source>
        <dbReference type="PROSITE" id="PS51740"/>
    </source>
</evidence>
<dbReference type="InterPro" id="IPR035642">
    <property type="entry name" value="MraZ_N"/>
</dbReference>
<evidence type="ECO:0000256" key="7">
    <source>
        <dbReference type="HAMAP-Rule" id="MF_01008"/>
    </source>
</evidence>
<evidence type="ECO:0000313" key="10">
    <source>
        <dbReference type="Proteomes" id="UP000184052"/>
    </source>
</evidence>
<keyword evidence="10" id="KW-1185">Reference proteome</keyword>
<comment type="similarity">
    <text evidence="7">Belongs to the MraZ family.</text>
</comment>
<dbReference type="InterPro" id="IPR020603">
    <property type="entry name" value="MraZ_dom"/>
</dbReference>
<dbReference type="InterPro" id="IPR003444">
    <property type="entry name" value="MraZ"/>
</dbReference>
<dbReference type="EMBL" id="FQZL01000006">
    <property type="protein sequence ID" value="SHI74184.1"/>
    <property type="molecule type" value="Genomic_DNA"/>
</dbReference>
<dbReference type="GO" id="GO:0005737">
    <property type="term" value="C:cytoplasm"/>
    <property type="evidence" value="ECO:0007669"/>
    <property type="project" value="UniProtKB-UniRule"/>
</dbReference>
<dbReference type="STRING" id="1121476.SAMN02745751_00966"/>
<organism evidence="9 10">
    <name type="scientific">Dethiosulfatibacter aminovorans DSM 17477</name>
    <dbReference type="NCBI Taxonomy" id="1121476"/>
    <lineage>
        <taxon>Bacteria</taxon>
        <taxon>Bacillati</taxon>
        <taxon>Bacillota</taxon>
        <taxon>Tissierellia</taxon>
        <taxon>Dethiosulfatibacter</taxon>
    </lineage>
</organism>
<keyword evidence="2 7" id="KW-0963">Cytoplasm</keyword>
<gene>
    <name evidence="7" type="primary">mraZ</name>
    <name evidence="9" type="ORF">SAMN02745751_00966</name>
</gene>
<protein>
    <recommendedName>
        <fullName evidence="1 7">Transcriptional regulator MraZ</fullName>
    </recommendedName>
</protein>
<proteinExistence type="inferred from homology"/>
<dbReference type="HAMAP" id="MF_01008">
    <property type="entry name" value="MraZ"/>
    <property type="match status" value="1"/>
</dbReference>
<keyword evidence="3" id="KW-0677">Repeat</keyword>
<evidence type="ECO:0000256" key="1">
    <source>
        <dbReference type="ARBA" id="ARBA00013860"/>
    </source>
</evidence>
<evidence type="ECO:0000256" key="2">
    <source>
        <dbReference type="ARBA" id="ARBA00022490"/>
    </source>
</evidence>
<dbReference type="InterPro" id="IPR007159">
    <property type="entry name" value="SpoVT-AbrB_dom"/>
</dbReference>
<dbReference type="CDD" id="cd16320">
    <property type="entry name" value="MraZ_N"/>
    <property type="match status" value="1"/>
</dbReference>
<name>A0A1M6DLK3_9FIRM</name>
<evidence type="ECO:0000313" key="9">
    <source>
        <dbReference type="EMBL" id="SHI74184.1"/>
    </source>
</evidence>
<dbReference type="InterPro" id="IPR038619">
    <property type="entry name" value="MraZ_sf"/>
</dbReference>
<dbReference type="GO" id="GO:0000976">
    <property type="term" value="F:transcription cis-regulatory region binding"/>
    <property type="evidence" value="ECO:0007669"/>
    <property type="project" value="TreeGrafter"/>
</dbReference>
<sequence>MFTGEYFHTFDSKGRIIIPAKFRGELGESFFLGKGFDNCLFVYPNSEWEVFLEELKKLSVLSNEQRKFTRKLLSGFIECSMDKQGRILLPPNLRDYCRLKDEAVVIGVLNRIEIWNREDWDKYSDDENMDFEDMAEKMTELGLNI</sequence>
<feature type="domain" description="SpoVT-AbrB" evidence="8">
    <location>
        <begin position="5"/>
        <end position="47"/>
    </location>
</feature>
<dbReference type="PROSITE" id="PS51740">
    <property type="entry name" value="SPOVT_ABRB"/>
    <property type="match status" value="2"/>
</dbReference>
<feature type="domain" description="SpoVT-AbrB" evidence="8">
    <location>
        <begin position="76"/>
        <end position="119"/>
    </location>
</feature>
<dbReference type="PANTHER" id="PTHR34701:SF1">
    <property type="entry name" value="TRANSCRIPTIONAL REGULATOR MRAZ"/>
    <property type="match status" value="1"/>
</dbReference>
<dbReference type="InterPro" id="IPR035644">
    <property type="entry name" value="MraZ_C"/>
</dbReference>
<accession>A0A1M6DLK3</accession>
<dbReference type="AlphaFoldDB" id="A0A1M6DLK3"/>
<evidence type="ECO:0000256" key="3">
    <source>
        <dbReference type="ARBA" id="ARBA00022737"/>
    </source>
</evidence>
<dbReference type="NCBIfam" id="TIGR00242">
    <property type="entry name" value="division/cell wall cluster transcriptional repressor MraZ"/>
    <property type="match status" value="1"/>
</dbReference>